<accession>A0A285CNI2</accession>
<dbReference type="Proteomes" id="UP000219467">
    <property type="component" value="Unassembled WGS sequence"/>
</dbReference>
<dbReference type="Pfam" id="PF04748">
    <property type="entry name" value="Polysacc_deac_2"/>
    <property type="match status" value="1"/>
</dbReference>
<sequence length="485" mass="48357">MSRGFLSGIVMGGVVGCVGLAVASQIARPPGTTWTAAAPQATAAPQPGMVAPPAEAPPADLPSATAPAAAVPATDLSPPAGSEFARPLPEAAPVLPGADGGLARGAAPAVSVPAAAESLAPDTASAARPQPVPLEPAAPAAPAVDADAPARAPLPLAGGGVVRLAEAPQPGVPMAEARPSAADLPPPPPLTPEEEAMIAKAAGEAALPPVAPSAVPTVEAPATPRMLEPDPAKVPGAPVLPGRLPRIGETDAADAAPADDADLPPIRRHARAFANPDRKPAFAILLRDTGGPGLDREALAGLPFPVSFVIDPQAPDAAVAAAIYRAAGQEVLMLATGLPEAARPADAEVTLEAAAVALPEAVALVDLPQGGGFQGARSLSTQVVEILAAQGRGIVTHDRGLNAADQVARREGLPAVQVFRSLDAGQEDAQAVRRTLDRAAFKAAQDGQVVVMGDTRPETVKALLEWTVEGRADTVALAPATAVMR</sequence>
<feature type="region of interest" description="Disordered" evidence="1">
    <location>
        <begin position="33"/>
        <end position="92"/>
    </location>
</feature>
<dbReference type="PROSITE" id="PS51257">
    <property type="entry name" value="PROKAR_LIPOPROTEIN"/>
    <property type="match status" value="1"/>
</dbReference>
<organism evidence="2 3">
    <name type="scientific">Cereibacter ovatus</name>
    <dbReference type="NCBI Taxonomy" id="439529"/>
    <lineage>
        <taxon>Bacteria</taxon>
        <taxon>Pseudomonadati</taxon>
        <taxon>Pseudomonadota</taxon>
        <taxon>Alphaproteobacteria</taxon>
        <taxon>Rhodobacterales</taxon>
        <taxon>Paracoccaceae</taxon>
        <taxon>Cereibacter</taxon>
    </lineage>
</organism>
<name>A0A285CNI2_9RHOB</name>
<dbReference type="GO" id="GO:0005975">
    <property type="term" value="P:carbohydrate metabolic process"/>
    <property type="evidence" value="ECO:0007669"/>
    <property type="project" value="InterPro"/>
</dbReference>
<dbReference type="InterPro" id="IPR011330">
    <property type="entry name" value="Glyco_hydro/deAcase_b/a-brl"/>
</dbReference>
<reference evidence="3" key="1">
    <citation type="submission" date="2017-08" db="EMBL/GenBank/DDBJ databases">
        <authorList>
            <person name="Varghese N."/>
            <person name="Submissions S."/>
        </authorList>
    </citation>
    <scope>NUCLEOTIDE SEQUENCE [LARGE SCALE GENOMIC DNA]</scope>
    <source>
        <strain evidence="3">JA234</strain>
    </source>
</reference>
<proteinExistence type="predicted"/>
<evidence type="ECO:0000313" key="3">
    <source>
        <dbReference type="Proteomes" id="UP000219467"/>
    </source>
</evidence>
<protein>
    <recommendedName>
        <fullName evidence="4">Divergent polysaccharide deacetylase</fullName>
    </recommendedName>
</protein>
<evidence type="ECO:0000256" key="1">
    <source>
        <dbReference type="SAM" id="MobiDB-lite"/>
    </source>
</evidence>
<dbReference type="Gene3D" id="3.20.20.370">
    <property type="entry name" value="Glycoside hydrolase/deacetylase"/>
    <property type="match status" value="1"/>
</dbReference>
<evidence type="ECO:0008006" key="4">
    <source>
        <dbReference type="Google" id="ProtNLM"/>
    </source>
</evidence>
<feature type="region of interest" description="Disordered" evidence="1">
    <location>
        <begin position="172"/>
        <end position="193"/>
    </location>
</feature>
<dbReference type="OrthoDB" id="7658418at2"/>
<gene>
    <name evidence="2" type="ORF">SAMN05878503_103117</name>
</gene>
<dbReference type="EMBL" id="OAOQ01000003">
    <property type="protein sequence ID" value="SNX69130.1"/>
    <property type="molecule type" value="Genomic_DNA"/>
</dbReference>
<feature type="compositionally biased region" description="Low complexity" evidence="1">
    <location>
        <begin position="33"/>
        <end position="53"/>
    </location>
</feature>
<dbReference type="CDD" id="cd10936">
    <property type="entry name" value="CE4_DAC2"/>
    <property type="match status" value="1"/>
</dbReference>
<dbReference type="SUPFAM" id="SSF88713">
    <property type="entry name" value="Glycoside hydrolase/deacetylase"/>
    <property type="match status" value="1"/>
</dbReference>
<dbReference type="RefSeq" id="WP_097029589.1">
    <property type="nucleotide sequence ID" value="NZ_OAOQ01000003.1"/>
</dbReference>
<keyword evidence="3" id="KW-1185">Reference proteome</keyword>
<evidence type="ECO:0000313" key="2">
    <source>
        <dbReference type="EMBL" id="SNX69130.1"/>
    </source>
</evidence>
<dbReference type="AlphaFoldDB" id="A0A285CNI2"/>
<feature type="compositionally biased region" description="Low complexity" evidence="1">
    <location>
        <begin position="61"/>
        <end position="77"/>
    </location>
</feature>
<dbReference type="InterPro" id="IPR006837">
    <property type="entry name" value="Divergent_DAC"/>
</dbReference>
<feature type="region of interest" description="Disordered" evidence="1">
    <location>
        <begin position="121"/>
        <end position="145"/>
    </location>
</feature>